<organism evidence="1 2">
    <name type="scientific">Panagrolaimus sp. ES5</name>
    <dbReference type="NCBI Taxonomy" id="591445"/>
    <lineage>
        <taxon>Eukaryota</taxon>
        <taxon>Metazoa</taxon>
        <taxon>Ecdysozoa</taxon>
        <taxon>Nematoda</taxon>
        <taxon>Chromadorea</taxon>
        <taxon>Rhabditida</taxon>
        <taxon>Tylenchina</taxon>
        <taxon>Panagrolaimomorpha</taxon>
        <taxon>Panagrolaimoidea</taxon>
        <taxon>Panagrolaimidae</taxon>
        <taxon>Panagrolaimus</taxon>
    </lineage>
</organism>
<dbReference type="Proteomes" id="UP000887579">
    <property type="component" value="Unplaced"/>
</dbReference>
<accession>A0AC34G6S1</accession>
<dbReference type="WBParaSite" id="ES5_v2.g25443.t1">
    <property type="protein sequence ID" value="ES5_v2.g25443.t1"/>
    <property type="gene ID" value="ES5_v2.g25443"/>
</dbReference>
<sequence>MDTFDDIYDYPLPTNSGQSSSIFGPTPVTSSGLEYSTTVSNNKYPNEFEANSRSSFEFDGLKKTTYNDKSESTSPDGKRPRLQLFRYSNSSNSS</sequence>
<name>A0AC34G6S1_9BILA</name>
<evidence type="ECO:0000313" key="1">
    <source>
        <dbReference type="Proteomes" id="UP000887579"/>
    </source>
</evidence>
<reference evidence="2" key="1">
    <citation type="submission" date="2022-11" db="UniProtKB">
        <authorList>
            <consortium name="WormBaseParasite"/>
        </authorList>
    </citation>
    <scope>IDENTIFICATION</scope>
</reference>
<proteinExistence type="predicted"/>
<evidence type="ECO:0000313" key="2">
    <source>
        <dbReference type="WBParaSite" id="ES5_v2.g25443.t1"/>
    </source>
</evidence>
<protein>
    <submittedName>
        <fullName evidence="2">Uncharacterized protein</fullName>
    </submittedName>
</protein>